<feature type="region of interest" description="Disordered" evidence="1">
    <location>
        <begin position="18"/>
        <end position="47"/>
    </location>
</feature>
<dbReference type="EMBL" id="GBXM01079264">
    <property type="protein sequence ID" value="JAH29313.1"/>
    <property type="molecule type" value="Transcribed_RNA"/>
</dbReference>
<organism evidence="2">
    <name type="scientific">Anguilla anguilla</name>
    <name type="common">European freshwater eel</name>
    <name type="synonym">Muraena anguilla</name>
    <dbReference type="NCBI Taxonomy" id="7936"/>
    <lineage>
        <taxon>Eukaryota</taxon>
        <taxon>Metazoa</taxon>
        <taxon>Chordata</taxon>
        <taxon>Craniata</taxon>
        <taxon>Vertebrata</taxon>
        <taxon>Euteleostomi</taxon>
        <taxon>Actinopterygii</taxon>
        <taxon>Neopterygii</taxon>
        <taxon>Teleostei</taxon>
        <taxon>Anguilliformes</taxon>
        <taxon>Anguillidae</taxon>
        <taxon>Anguilla</taxon>
    </lineage>
</organism>
<reference evidence="2" key="1">
    <citation type="submission" date="2014-11" db="EMBL/GenBank/DDBJ databases">
        <authorList>
            <person name="Amaro Gonzalez C."/>
        </authorList>
    </citation>
    <scope>NUCLEOTIDE SEQUENCE</scope>
</reference>
<evidence type="ECO:0000256" key="1">
    <source>
        <dbReference type="SAM" id="MobiDB-lite"/>
    </source>
</evidence>
<accession>A0A0E9RLV9</accession>
<name>A0A0E9RLV9_ANGAN</name>
<dbReference type="AlphaFoldDB" id="A0A0E9RLV9"/>
<proteinExistence type="predicted"/>
<reference evidence="2" key="2">
    <citation type="journal article" date="2015" name="Fish Shellfish Immunol.">
        <title>Early steps in the European eel (Anguilla anguilla)-Vibrio vulnificus interaction in the gills: Role of the RtxA13 toxin.</title>
        <authorList>
            <person name="Callol A."/>
            <person name="Pajuelo D."/>
            <person name="Ebbesson L."/>
            <person name="Teles M."/>
            <person name="MacKenzie S."/>
            <person name="Amaro C."/>
        </authorList>
    </citation>
    <scope>NUCLEOTIDE SEQUENCE</scope>
</reference>
<feature type="compositionally biased region" description="Basic and acidic residues" evidence="1">
    <location>
        <begin position="31"/>
        <end position="47"/>
    </location>
</feature>
<sequence length="47" mass="5181">MVRQNGGGFLSCEMFKEPESATLGASQVPLRKAEQMVERKEKPKGSI</sequence>
<evidence type="ECO:0000313" key="2">
    <source>
        <dbReference type="EMBL" id="JAH29313.1"/>
    </source>
</evidence>
<protein>
    <submittedName>
        <fullName evidence="2">Uncharacterized protein</fullName>
    </submittedName>
</protein>